<sequence>MGGGNIEFWNCDGKVEEMVEDSEDEELEKDKMKKIVTNMLNKRPKSLTLEGNKRIDDKYNELSIKVKNRARHALGIEEKPLTPEELCCLQDKFDALIDEYDSESHVLLMILLLILRLEKSFVLLVANNVSSNL</sequence>
<dbReference type="Proteomes" id="UP000554482">
    <property type="component" value="Unassembled WGS sequence"/>
</dbReference>
<organism evidence="1 2">
    <name type="scientific">Thalictrum thalictroides</name>
    <name type="common">Rue-anemone</name>
    <name type="synonym">Anemone thalictroides</name>
    <dbReference type="NCBI Taxonomy" id="46969"/>
    <lineage>
        <taxon>Eukaryota</taxon>
        <taxon>Viridiplantae</taxon>
        <taxon>Streptophyta</taxon>
        <taxon>Embryophyta</taxon>
        <taxon>Tracheophyta</taxon>
        <taxon>Spermatophyta</taxon>
        <taxon>Magnoliopsida</taxon>
        <taxon>Ranunculales</taxon>
        <taxon>Ranunculaceae</taxon>
        <taxon>Thalictroideae</taxon>
        <taxon>Thalictrum</taxon>
    </lineage>
</organism>
<evidence type="ECO:0000313" key="2">
    <source>
        <dbReference type="Proteomes" id="UP000554482"/>
    </source>
</evidence>
<proteinExistence type="predicted"/>
<keyword evidence="2" id="KW-1185">Reference proteome</keyword>
<comment type="caution">
    <text evidence="1">The sequence shown here is derived from an EMBL/GenBank/DDBJ whole genome shotgun (WGS) entry which is preliminary data.</text>
</comment>
<gene>
    <name evidence="1" type="ORF">FRX31_025531</name>
</gene>
<reference evidence="1 2" key="1">
    <citation type="submission" date="2020-06" db="EMBL/GenBank/DDBJ databases">
        <title>Transcriptomic and genomic resources for Thalictrum thalictroides and T. hernandezii: Facilitating candidate gene discovery in an emerging model plant lineage.</title>
        <authorList>
            <person name="Arias T."/>
            <person name="Riano-Pachon D.M."/>
            <person name="Di Stilio V.S."/>
        </authorList>
    </citation>
    <scope>NUCLEOTIDE SEQUENCE [LARGE SCALE GENOMIC DNA]</scope>
    <source>
        <strain evidence="2">cv. WT478/WT964</strain>
        <tissue evidence="1">Leaves</tissue>
    </source>
</reference>
<evidence type="ECO:0000313" key="1">
    <source>
        <dbReference type="EMBL" id="KAF5184882.1"/>
    </source>
</evidence>
<accession>A0A7J6VKM2</accession>
<name>A0A7J6VKM2_THATH</name>
<protein>
    <submittedName>
        <fullName evidence="1">Uncharacterized protein</fullName>
    </submittedName>
</protein>
<dbReference type="AlphaFoldDB" id="A0A7J6VKM2"/>
<dbReference type="EMBL" id="JABWDY010031463">
    <property type="protein sequence ID" value="KAF5184882.1"/>
    <property type="molecule type" value="Genomic_DNA"/>
</dbReference>